<evidence type="ECO:0000313" key="3">
    <source>
        <dbReference type="Proteomes" id="UP000318521"/>
    </source>
</evidence>
<dbReference type="PANTHER" id="PTHR43135:SF3">
    <property type="entry name" value="ALPHA-D-RIBOSE 1-METHYLPHOSPHONATE 5-TRIPHOSPHATE DIPHOSPHATASE"/>
    <property type="match status" value="1"/>
</dbReference>
<dbReference type="EMBL" id="VLXZ01000007">
    <property type="protein sequence ID" value="TSB46200.1"/>
    <property type="molecule type" value="Genomic_DNA"/>
</dbReference>
<dbReference type="SUPFAM" id="SSF51338">
    <property type="entry name" value="Composite domain of metallo-dependent hydrolases"/>
    <property type="match status" value="1"/>
</dbReference>
<dbReference type="Pfam" id="PF01979">
    <property type="entry name" value="Amidohydro_1"/>
    <property type="match status" value="1"/>
</dbReference>
<dbReference type="GO" id="GO:0016810">
    <property type="term" value="F:hydrolase activity, acting on carbon-nitrogen (but not peptide) bonds"/>
    <property type="evidence" value="ECO:0007669"/>
    <property type="project" value="InterPro"/>
</dbReference>
<reference evidence="2 3" key="1">
    <citation type="submission" date="2019-07" db="EMBL/GenBank/DDBJ databases">
        <authorList>
            <person name="Park Y.J."/>
            <person name="Jeong S.E."/>
            <person name="Jung H.S."/>
        </authorList>
    </citation>
    <scope>NUCLEOTIDE SEQUENCE [LARGE SCALE GENOMIC DNA]</scope>
    <source>
        <strain evidence="3">P16(2019)</strain>
    </source>
</reference>
<dbReference type="AlphaFoldDB" id="A0A553ZXL7"/>
<dbReference type="InterPro" id="IPR006680">
    <property type="entry name" value="Amidohydro-rel"/>
</dbReference>
<proteinExistence type="predicted"/>
<dbReference type="PANTHER" id="PTHR43135">
    <property type="entry name" value="ALPHA-D-RIBOSE 1-METHYLPHOSPHONATE 5-TRIPHOSPHATE DIPHOSPHATASE"/>
    <property type="match status" value="1"/>
</dbReference>
<dbReference type="InterPro" id="IPR032466">
    <property type="entry name" value="Metal_Hydrolase"/>
</dbReference>
<dbReference type="RefSeq" id="WP_143849094.1">
    <property type="nucleotide sequence ID" value="NZ_VLXZ01000007.1"/>
</dbReference>
<evidence type="ECO:0000259" key="1">
    <source>
        <dbReference type="Pfam" id="PF01979"/>
    </source>
</evidence>
<comment type="caution">
    <text evidence="2">The sequence shown here is derived from an EMBL/GenBank/DDBJ whole genome shotgun (WGS) entry which is preliminary data.</text>
</comment>
<gene>
    <name evidence="2" type="ORF">FN960_12625</name>
</gene>
<keyword evidence="3" id="KW-1185">Reference proteome</keyword>
<name>A0A553ZXL7_9BACI</name>
<dbReference type="InterPro" id="IPR011059">
    <property type="entry name" value="Metal-dep_hydrolase_composite"/>
</dbReference>
<dbReference type="Gene3D" id="3.20.20.140">
    <property type="entry name" value="Metal-dependent hydrolases"/>
    <property type="match status" value="1"/>
</dbReference>
<feature type="domain" description="Amidohydrolase-related" evidence="1">
    <location>
        <begin position="50"/>
        <end position="376"/>
    </location>
</feature>
<evidence type="ECO:0000313" key="2">
    <source>
        <dbReference type="EMBL" id="TSB46200.1"/>
    </source>
</evidence>
<dbReference type="Proteomes" id="UP000318521">
    <property type="component" value="Unassembled WGS sequence"/>
</dbReference>
<dbReference type="CDD" id="cd01309">
    <property type="entry name" value="Met_dep_hydrolase_C"/>
    <property type="match status" value="1"/>
</dbReference>
<accession>A0A553ZXL7</accession>
<organism evidence="2 3">
    <name type="scientific">Alkalicoccobacillus porphyridii</name>
    <dbReference type="NCBI Taxonomy" id="2597270"/>
    <lineage>
        <taxon>Bacteria</taxon>
        <taxon>Bacillati</taxon>
        <taxon>Bacillota</taxon>
        <taxon>Bacilli</taxon>
        <taxon>Bacillales</taxon>
        <taxon>Bacillaceae</taxon>
        <taxon>Alkalicoccobacillus</taxon>
    </lineage>
</organism>
<dbReference type="SUPFAM" id="SSF51556">
    <property type="entry name" value="Metallo-dependent hydrolases"/>
    <property type="match status" value="1"/>
</dbReference>
<keyword evidence="2" id="KW-0378">Hydrolase</keyword>
<dbReference type="InterPro" id="IPR051781">
    <property type="entry name" value="Metallo-dep_Hydrolase"/>
</dbReference>
<sequence>MKAYVNVNAWTGEQYIERATILVDHGEIKEVGTNVTIPSDATRIDLNGKFVTPGLIDVHTHLGVHTEGIGSDGHDFNETSEISTPYIRSIDGLNPQDNGFAEARKHGVTTVQVLPGSANVIGGEITAVKTAGIIADQMVIKSPSGMKAALGENPKRIHGSKGRSAVTRMGVAGTLRKELMRAQDYNKAVQDGAIATRDLGLEQLSKVIRREIPLRVHAHRADDIATIIRVKKEFNIDVTIEHCTEGHLIPDYLKDHLVPIAVGPTMSAKSKQETANKAWETMVEFEKRGIPFAITTDHPVVTIDHLLTTVKTAINYGVTEETALKAITSQAAAHIGLGEKVGSIKPGMDADLVIWSEQPFSLLAKVEETMISGETVYQRSSTSV</sequence>
<dbReference type="OrthoDB" id="9802793at2"/>
<protein>
    <submittedName>
        <fullName evidence="2">Amidohydrolase</fullName>
    </submittedName>
</protein>